<dbReference type="SUPFAM" id="SSF54523">
    <property type="entry name" value="Pili subunits"/>
    <property type="match status" value="1"/>
</dbReference>
<keyword evidence="4" id="KW-0488">Methylation</keyword>
<evidence type="ECO:0000256" key="10">
    <source>
        <dbReference type="ARBA" id="ARBA00030775"/>
    </source>
</evidence>
<evidence type="ECO:0000256" key="2">
    <source>
        <dbReference type="ARBA" id="ARBA00021549"/>
    </source>
</evidence>
<gene>
    <name evidence="13" type="ORF">TW72_02260</name>
</gene>
<dbReference type="InterPro" id="IPR022346">
    <property type="entry name" value="T2SS_GspH"/>
</dbReference>
<dbReference type="EMBL" id="JXXZ01000002">
    <property type="protein sequence ID" value="KJZ01791.1"/>
    <property type="molecule type" value="Genomic_DNA"/>
</dbReference>
<dbReference type="GO" id="GO:0015628">
    <property type="term" value="P:protein secretion by the type II secretion system"/>
    <property type="evidence" value="ECO:0007669"/>
    <property type="project" value="InterPro"/>
</dbReference>
<feature type="domain" description="General secretion pathway GspH" evidence="12">
    <location>
        <begin position="46"/>
        <end position="142"/>
    </location>
</feature>
<dbReference type="AlphaFoldDB" id="A0A0F4Q248"/>
<accession>A0A0F4Q248</accession>
<keyword evidence="6 11" id="KW-0812">Transmembrane</keyword>
<evidence type="ECO:0000259" key="12">
    <source>
        <dbReference type="Pfam" id="PF12019"/>
    </source>
</evidence>
<evidence type="ECO:0000313" key="13">
    <source>
        <dbReference type="EMBL" id="KJZ01791.1"/>
    </source>
</evidence>
<dbReference type="InterPro" id="IPR012902">
    <property type="entry name" value="N_methyl_site"/>
</dbReference>
<sequence length="154" mass="16945">MHQGRYSALGFTLVELMVVLAIIAIAAIIATPSYIQFIKQDRIVNHANQLHSVFKFARSEAVKRERAINLRASAEQWQVIANPGEANEAVLRAFTKQHSSLTIALPNRIVAITGELNNAANILITDNDASTTDYRLCVLRSGQSWLAEEGEACV</sequence>
<dbReference type="Pfam" id="PF07963">
    <property type="entry name" value="N_methyl"/>
    <property type="match status" value="1"/>
</dbReference>
<keyword evidence="7 11" id="KW-1133">Transmembrane helix</keyword>
<comment type="caution">
    <text evidence="13">The sequence shown here is derived from an EMBL/GenBank/DDBJ whole genome shotgun (WGS) entry which is preliminary data.</text>
</comment>
<dbReference type="GeneID" id="58227307"/>
<dbReference type="GO" id="GO:0005886">
    <property type="term" value="C:plasma membrane"/>
    <property type="evidence" value="ECO:0007669"/>
    <property type="project" value="UniProtKB-SubCell"/>
</dbReference>
<dbReference type="Proteomes" id="UP000033664">
    <property type="component" value="Unassembled WGS sequence"/>
</dbReference>
<dbReference type="Gene3D" id="3.30.700.10">
    <property type="entry name" value="Glycoprotein, Type 4 Pilin"/>
    <property type="match status" value="1"/>
</dbReference>
<dbReference type="PATRIC" id="fig|151081.8.peg.1629"/>
<evidence type="ECO:0000256" key="1">
    <source>
        <dbReference type="ARBA" id="ARBA00004377"/>
    </source>
</evidence>
<proteinExistence type="inferred from homology"/>
<evidence type="ECO:0000313" key="14">
    <source>
        <dbReference type="Proteomes" id="UP000033664"/>
    </source>
</evidence>
<evidence type="ECO:0000256" key="7">
    <source>
        <dbReference type="ARBA" id="ARBA00022989"/>
    </source>
</evidence>
<evidence type="ECO:0000256" key="3">
    <source>
        <dbReference type="ARBA" id="ARBA00022475"/>
    </source>
</evidence>
<comment type="similarity">
    <text evidence="9">Belongs to the GSP H family.</text>
</comment>
<dbReference type="eggNOG" id="COG4970">
    <property type="taxonomic scope" value="Bacteria"/>
</dbReference>
<dbReference type="RefSeq" id="WP_045979192.1">
    <property type="nucleotide sequence ID" value="NZ_JXXY01000006.1"/>
</dbReference>
<keyword evidence="3" id="KW-1003">Cell membrane</keyword>
<dbReference type="InterPro" id="IPR045584">
    <property type="entry name" value="Pilin-like"/>
</dbReference>
<dbReference type="NCBIfam" id="TIGR02532">
    <property type="entry name" value="IV_pilin_GFxxxE"/>
    <property type="match status" value="1"/>
</dbReference>
<organism evidence="13 14">
    <name type="scientific">Pseudoalteromonas ruthenica</name>
    <dbReference type="NCBI Taxonomy" id="151081"/>
    <lineage>
        <taxon>Bacteria</taxon>
        <taxon>Pseudomonadati</taxon>
        <taxon>Pseudomonadota</taxon>
        <taxon>Gammaproteobacteria</taxon>
        <taxon>Alteromonadales</taxon>
        <taxon>Pseudoalteromonadaceae</taxon>
        <taxon>Pseudoalteromonas</taxon>
    </lineage>
</organism>
<dbReference type="OrthoDB" id="7056613at2"/>
<name>A0A0F4Q248_9GAMM</name>
<evidence type="ECO:0000256" key="6">
    <source>
        <dbReference type="ARBA" id="ARBA00022692"/>
    </source>
</evidence>
<protein>
    <recommendedName>
        <fullName evidence="2">Type II secretion system protein H</fullName>
    </recommendedName>
    <alternativeName>
        <fullName evidence="10">General secretion pathway protein H</fullName>
    </alternativeName>
</protein>
<keyword evidence="14" id="KW-1185">Reference proteome</keyword>
<evidence type="ECO:0000256" key="9">
    <source>
        <dbReference type="ARBA" id="ARBA00025772"/>
    </source>
</evidence>
<keyword evidence="8 11" id="KW-0472">Membrane</keyword>
<evidence type="ECO:0000256" key="11">
    <source>
        <dbReference type="SAM" id="Phobius"/>
    </source>
</evidence>
<evidence type="ECO:0000256" key="8">
    <source>
        <dbReference type="ARBA" id="ARBA00023136"/>
    </source>
</evidence>
<evidence type="ECO:0000256" key="4">
    <source>
        <dbReference type="ARBA" id="ARBA00022481"/>
    </source>
</evidence>
<dbReference type="Pfam" id="PF12019">
    <property type="entry name" value="GspH"/>
    <property type="match status" value="1"/>
</dbReference>
<comment type="subcellular location">
    <subcellularLocation>
        <location evidence="1">Cell inner membrane</location>
        <topology evidence="1">Single-pass membrane protein</topology>
    </subcellularLocation>
</comment>
<reference evidence="13 14" key="1">
    <citation type="journal article" date="2015" name="BMC Genomics">
        <title>Genome mining reveals unlocked bioactive potential of marine Gram-negative bacteria.</title>
        <authorList>
            <person name="Machado H."/>
            <person name="Sonnenschein E.C."/>
            <person name="Melchiorsen J."/>
            <person name="Gram L."/>
        </authorList>
    </citation>
    <scope>NUCLEOTIDE SEQUENCE [LARGE SCALE GENOMIC DNA]</scope>
    <source>
        <strain evidence="13 14">S3137</strain>
    </source>
</reference>
<keyword evidence="5" id="KW-0997">Cell inner membrane</keyword>
<dbReference type="GO" id="GO:0015627">
    <property type="term" value="C:type II protein secretion system complex"/>
    <property type="evidence" value="ECO:0007669"/>
    <property type="project" value="InterPro"/>
</dbReference>
<evidence type="ECO:0000256" key="5">
    <source>
        <dbReference type="ARBA" id="ARBA00022519"/>
    </source>
</evidence>
<feature type="transmembrane region" description="Helical" evidence="11">
    <location>
        <begin position="6"/>
        <end position="30"/>
    </location>
</feature>